<evidence type="ECO:0000256" key="6">
    <source>
        <dbReference type="ARBA" id="ARBA00023136"/>
    </source>
</evidence>
<name>A0AAW2DH48_9ROSI</name>
<dbReference type="Pfam" id="PF12796">
    <property type="entry name" value="Ank_2"/>
    <property type="match status" value="2"/>
</dbReference>
<reference evidence="10 11" key="1">
    <citation type="submission" date="2024-01" db="EMBL/GenBank/DDBJ databases">
        <title>A telomere-to-telomere, gap-free genome of sweet tea (Lithocarpus litseifolius).</title>
        <authorList>
            <person name="Zhou J."/>
        </authorList>
    </citation>
    <scope>NUCLEOTIDE SEQUENCE [LARGE SCALE GENOMIC DNA]</scope>
    <source>
        <strain evidence="10">Zhou-2022a</strain>
        <tissue evidence="10">Leaf</tissue>
    </source>
</reference>
<evidence type="ECO:0000256" key="2">
    <source>
        <dbReference type="ARBA" id="ARBA00022692"/>
    </source>
</evidence>
<dbReference type="EMBL" id="JAZDWU010000002">
    <property type="protein sequence ID" value="KAL0009963.1"/>
    <property type="molecule type" value="Genomic_DNA"/>
</dbReference>
<dbReference type="Pfam" id="PF13962">
    <property type="entry name" value="PGG"/>
    <property type="match status" value="1"/>
</dbReference>
<feature type="transmembrane region" description="Helical" evidence="8">
    <location>
        <begin position="378"/>
        <end position="400"/>
    </location>
</feature>
<organism evidence="10 11">
    <name type="scientific">Lithocarpus litseifolius</name>
    <dbReference type="NCBI Taxonomy" id="425828"/>
    <lineage>
        <taxon>Eukaryota</taxon>
        <taxon>Viridiplantae</taxon>
        <taxon>Streptophyta</taxon>
        <taxon>Embryophyta</taxon>
        <taxon>Tracheophyta</taxon>
        <taxon>Spermatophyta</taxon>
        <taxon>Magnoliopsida</taxon>
        <taxon>eudicotyledons</taxon>
        <taxon>Gunneridae</taxon>
        <taxon>Pentapetalae</taxon>
        <taxon>rosids</taxon>
        <taxon>fabids</taxon>
        <taxon>Fagales</taxon>
        <taxon>Fagaceae</taxon>
        <taxon>Lithocarpus</taxon>
    </lineage>
</organism>
<dbReference type="Pfam" id="PF00023">
    <property type="entry name" value="Ank"/>
    <property type="match status" value="1"/>
</dbReference>
<keyword evidence="4 8" id="KW-1133">Transmembrane helix</keyword>
<dbReference type="Gene3D" id="1.25.40.20">
    <property type="entry name" value="Ankyrin repeat-containing domain"/>
    <property type="match status" value="1"/>
</dbReference>
<dbReference type="InterPro" id="IPR002110">
    <property type="entry name" value="Ankyrin_rpt"/>
</dbReference>
<evidence type="ECO:0000256" key="3">
    <source>
        <dbReference type="ARBA" id="ARBA00022737"/>
    </source>
</evidence>
<evidence type="ECO:0000259" key="9">
    <source>
        <dbReference type="Pfam" id="PF13962"/>
    </source>
</evidence>
<evidence type="ECO:0000313" key="10">
    <source>
        <dbReference type="EMBL" id="KAL0009963.1"/>
    </source>
</evidence>
<dbReference type="AlphaFoldDB" id="A0AAW2DH48"/>
<dbReference type="PANTHER" id="PTHR24186">
    <property type="entry name" value="PROTEIN PHOSPHATASE 1 REGULATORY SUBUNIT"/>
    <property type="match status" value="1"/>
</dbReference>
<evidence type="ECO:0000256" key="4">
    <source>
        <dbReference type="ARBA" id="ARBA00022989"/>
    </source>
</evidence>
<sequence length="489" mass="54906">MRCEDDDMIREEDDDMIESYKAARSGYRGDTIMKIMNDGGDDIVDLYSASASGCTTTLKNLINKDPHILHKISLTPFSETPLHISALLGHLDFTKTLLAQNPRLASELDSHKRSPLHLASAEGHIEIVQALLHAYKDACLIPDQDGKIPLHYAAMRGRVDVVKELIVVRPDSTQVVLRGKETVLHLCVKYNQLEPLKLLVESTSEDGHFLNSKNSEGGNTILHLAVMLKQIETVKYLLSVDKVKEEVNSLNKKDSTALKMLEDYPKDFNSFAIQNMLLDACARVEKVNNASESIEITQSRNKRWKKWWKHLKYQGDWVEENRGSIMIVATVITNLTFQQTASPPGGVWTSGNVTISKYSNRTIYAGTSVIASYKDGTYILFMTFNAISFIASIIVTFLLISGFPIKNKFCMGLLTIALCATLAFLVITYLAAFYMVTPSSTYEFNYKQLYFVQNGVLGSLATVISLVFLIRLIRFLIWVGRKIKKSIPK</sequence>
<evidence type="ECO:0000313" key="11">
    <source>
        <dbReference type="Proteomes" id="UP001459277"/>
    </source>
</evidence>
<gene>
    <name evidence="10" type="ORF">SO802_005071</name>
</gene>
<evidence type="ECO:0000256" key="8">
    <source>
        <dbReference type="SAM" id="Phobius"/>
    </source>
</evidence>
<dbReference type="PROSITE" id="PS50297">
    <property type="entry name" value="ANK_REP_REGION"/>
    <property type="match status" value="2"/>
</dbReference>
<keyword evidence="2 8" id="KW-0812">Transmembrane</keyword>
<comment type="caution">
    <text evidence="10">The sequence shown here is derived from an EMBL/GenBank/DDBJ whole genome shotgun (WGS) entry which is preliminary data.</text>
</comment>
<keyword evidence="5 7" id="KW-0040">ANK repeat</keyword>
<protein>
    <recommendedName>
        <fullName evidence="9">PGG domain-containing protein</fullName>
    </recommendedName>
</protein>
<keyword evidence="6 8" id="KW-0472">Membrane</keyword>
<dbReference type="InterPro" id="IPR026961">
    <property type="entry name" value="PGG_dom"/>
</dbReference>
<evidence type="ECO:0000256" key="7">
    <source>
        <dbReference type="PROSITE-ProRule" id="PRU00023"/>
    </source>
</evidence>
<dbReference type="Proteomes" id="UP001459277">
    <property type="component" value="Unassembled WGS sequence"/>
</dbReference>
<feature type="transmembrane region" description="Helical" evidence="8">
    <location>
        <begin position="456"/>
        <end position="479"/>
    </location>
</feature>
<feature type="repeat" description="ANK" evidence="7">
    <location>
        <begin position="145"/>
        <end position="166"/>
    </location>
</feature>
<dbReference type="SMART" id="SM00248">
    <property type="entry name" value="ANK"/>
    <property type="match status" value="6"/>
</dbReference>
<proteinExistence type="predicted"/>
<feature type="repeat" description="ANK" evidence="7">
    <location>
        <begin position="111"/>
        <end position="132"/>
    </location>
</feature>
<keyword evidence="11" id="KW-1185">Reference proteome</keyword>
<evidence type="ECO:0000256" key="5">
    <source>
        <dbReference type="ARBA" id="ARBA00023043"/>
    </source>
</evidence>
<dbReference type="PANTHER" id="PTHR24186:SF37">
    <property type="entry name" value="PGG DOMAIN-CONTAINING PROTEIN"/>
    <property type="match status" value="1"/>
</dbReference>
<dbReference type="InterPro" id="IPR036770">
    <property type="entry name" value="Ankyrin_rpt-contain_sf"/>
</dbReference>
<feature type="domain" description="PGG" evidence="9">
    <location>
        <begin position="316"/>
        <end position="436"/>
    </location>
</feature>
<feature type="transmembrane region" description="Helical" evidence="8">
    <location>
        <begin position="412"/>
        <end position="436"/>
    </location>
</feature>
<dbReference type="GO" id="GO:0005886">
    <property type="term" value="C:plasma membrane"/>
    <property type="evidence" value="ECO:0007669"/>
    <property type="project" value="TreeGrafter"/>
</dbReference>
<keyword evidence="3" id="KW-0677">Repeat</keyword>
<dbReference type="PROSITE" id="PS50088">
    <property type="entry name" value="ANK_REPEAT"/>
    <property type="match status" value="2"/>
</dbReference>
<accession>A0AAW2DH48</accession>
<evidence type="ECO:0000256" key="1">
    <source>
        <dbReference type="ARBA" id="ARBA00004141"/>
    </source>
</evidence>
<comment type="subcellular location">
    <subcellularLocation>
        <location evidence="1">Membrane</location>
        <topology evidence="1">Multi-pass membrane protein</topology>
    </subcellularLocation>
</comment>
<dbReference type="SUPFAM" id="SSF48403">
    <property type="entry name" value="Ankyrin repeat"/>
    <property type="match status" value="1"/>
</dbReference>